<comment type="caution">
    <text evidence="3">The sequence shown here is derived from an EMBL/GenBank/DDBJ whole genome shotgun (WGS) entry which is preliminary data.</text>
</comment>
<organism evidence="3 4">
    <name type="scientific">Fodinibius salipaludis</name>
    <dbReference type="NCBI Taxonomy" id="2032627"/>
    <lineage>
        <taxon>Bacteria</taxon>
        <taxon>Pseudomonadati</taxon>
        <taxon>Balneolota</taxon>
        <taxon>Balneolia</taxon>
        <taxon>Balneolales</taxon>
        <taxon>Balneolaceae</taxon>
        <taxon>Fodinibius</taxon>
    </lineage>
</organism>
<dbReference type="GO" id="GO:0015833">
    <property type="term" value="P:peptide transport"/>
    <property type="evidence" value="ECO:0007669"/>
    <property type="project" value="TreeGrafter"/>
</dbReference>
<dbReference type="InterPro" id="IPR039424">
    <property type="entry name" value="SBP_5"/>
</dbReference>
<evidence type="ECO:0000256" key="1">
    <source>
        <dbReference type="SAM" id="MobiDB-lite"/>
    </source>
</evidence>
<evidence type="ECO:0000313" key="3">
    <source>
        <dbReference type="EMBL" id="PAU94542.1"/>
    </source>
</evidence>
<protein>
    <recommendedName>
        <fullName evidence="2">Solute-binding protein family 5 domain-containing protein</fullName>
    </recommendedName>
</protein>
<dbReference type="AlphaFoldDB" id="A0A2A2GCN1"/>
<evidence type="ECO:0000313" key="4">
    <source>
        <dbReference type="Proteomes" id="UP000218831"/>
    </source>
</evidence>
<accession>A0A2A2GCN1</accession>
<feature type="region of interest" description="Disordered" evidence="1">
    <location>
        <begin position="32"/>
        <end position="54"/>
    </location>
</feature>
<dbReference type="Pfam" id="PF00496">
    <property type="entry name" value="SBP_bac_5"/>
    <property type="match status" value="1"/>
</dbReference>
<dbReference type="OrthoDB" id="9772924at2"/>
<feature type="domain" description="Solute-binding protein family 5" evidence="2">
    <location>
        <begin position="100"/>
        <end position="319"/>
    </location>
</feature>
<dbReference type="PANTHER" id="PTHR30290">
    <property type="entry name" value="PERIPLASMIC BINDING COMPONENT OF ABC TRANSPORTER"/>
    <property type="match status" value="1"/>
</dbReference>
<reference evidence="3 4" key="1">
    <citation type="submission" date="2017-08" db="EMBL/GenBank/DDBJ databases">
        <title>Aliifodinibius alkalisoli sp. nov., isolated from saline alkaline soil.</title>
        <authorList>
            <person name="Liu D."/>
            <person name="Zhang G."/>
        </authorList>
    </citation>
    <scope>NUCLEOTIDE SEQUENCE [LARGE SCALE GENOMIC DNA]</scope>
    <source>
        <strain evidence="3 4">WN023</strain>
    </source>
</reference>
<evidence type="ECO:0000259" key="2">
    <source>
        <dbReference type="Pfam" id="PF00496"/>
    </source>
</evidence>
<keyword evidence="4" id="KW-1185">Reference proteome</keyword>
<dbReference type="Proteomes" id="UP000218831">
    <property type="component" value="Unassembled WGS sequence"/>
</dbReference>
<dbReference type="SUPFAM" id="SSF53850">
    <property type="entry name" value="Periplasmic binding protein-like II"/>
    <property type="match status" value="1"/>
</dbReference>
<gene>
    <name evidence="3" type="ORF">CK503_07035</name>
</gene>
<dbReference type="GO" id="GO:1904680">
    <property type="term" value="F:peptide transmembrane transporter activity"/>
    <property type="evidence" value="ECO:0007669"/>
    <property type="project" value="TreeGrafter"/>
</dbReference>
<dbReference type="EMBL" id="NSKE01000004">
    <property type="protein sequence ID" value="PAU94542.1"/>
    <property type="molecule type" value="Genomic_DNA"/>
</dbReference>
<feature type="compositionally biased region" description="Acidic residues" evidence="1">
    <location>
        <begin position="43"/>
        <end position="54"/>
    </location>
</feature>
<sequence>MKLLSSQNYLPVFILSLLLLWGCKQPETIVIEDEPTVSAPSDTTEEYPTGDDDSDFRQLVIGEYQSITSFDPLLADNGATMRALQLIYEGLVRLDADGKTIPAVAKGWEVNNDSLTYTFTLKQNIYYHDSDVFNTGTGRRLTARDVKFVFERMAKLGNPPTAAKLFWDIKGFEPFYQEQHKVYELEKRTLSEVSGIQTPNDSTVVFELHEQDPQFLKKLATPYAVIYPREAVASTSNSFAPVGTGPFTLSSQTADSAYIFAKSQKYHAATTIRLNRVDILTSSSKSKLMRQIGSGDIQLLPELGPNMIQNVATDEGMLKTGFNDRYTLTKRDNFNEIVIRSNPSAGITNEDANRISHLAYSNTSSYFEQLPGSIITVDSTANQQQSGTTLTKERLYAAFSEDPFARTYLANLAETLGRQNVELNMTKLRIPTKNIDLWVTQHTPLIHDNKDGLNNDYPELFHFRVHPTALQRNEIAGLNFNQYGWWLDLRGVFLPTLDKIN</sequence>
<dbReference type="CDD" id="cd00995">
    <property type="entry name" value="PBP2_NikA_DppA_OppA_like"/>
    <property type="match status" value="1"/>
</dbReference>
<name>A0A2A2GCN1_9BACT</name>
<dbReference type="InterPro" id="IPR000914">
    <property type="entry name" value="SBP_5_dom"/>
</dbReference>
<dbReference type="PANTHER" id="PTHR30290:SF72">
    <property type="entry name" value="HTH-TYPE TRANSCRIPTIONAL REGULATOR SGRR"/>
    <property type="match status" value="1"/>
</dbReference>
<dbReference type="Gene3D" id="3.40.190.10">
    <property type="entry name" value="Periplasmic binding protein-like II"/>
    <property type="match status" value="1"/>
</dbReference>
<proteinExistence type="predicted"/>
<dbReference type="RefSeq" id="WP_095606083.1">
    <property type="nucleotide sequence ID" value="NZ_NSKE01000004.1"/>
</dbReference>